<gene>
    <name evidence="2" type="ORF">ACFOE0_18350</name>
</gene>
<dbReference type="Pfam" id="PF07676">
    <property type="entry name" value="PD40"/>
    <property type="match status" value="1"/>
</dbReference>
<dbReference type="EMBL" id="JBHRTD010000018">
    <property type="protein sequence ID" value="MFC3140124.1"/>
    <property type="molecule type" value="Genomic_DNA"/>
</dbReference>
<dbReference type="SUPFAM" id="SSF82171">
    <property type="entry name" value="DPP6 N-terminal domain-like"/>
    <property type="match status" value="1"/>
</dbReference>
<sequence>MPKSTSAAGLTLAALLASPTALAAGFDVFLYPLSFDDGQWQLGQPKALTDRDGYDSQPAFTSDSKSLLLSSDRSGSYTDIYRINIKDGRVTQLTNTPDEGEFSPTPMANKAGIRYVVEQGVPHQSVWQQTEGQPRERAVNSMINSGYYSHHPEVGTLLWARYGYNLYFEPKGEQADERHFVADSVGRSLHPIPGQPAFSFVQKRHDGQQIVTRFEPKTGSLTPIASLTPGSEDTAWSPNGWLFHTSDAGLQTLHYQTDKPMAQQQWTLVAPLTPPAANYSAPNRLAVSPDNHWLAVVWQRKQQSKTLQILPSTVLYANML</sequence>
<protein>
    <submittedName>
        <fullName evidence="2">Uncharacterized protein</fullName>
    </submittedName>
</protein>
<evidence type="ECO:0000256" key="1">
    <source>
        <dbReference type="SAM" id="SignalP"/>
    </source>
</evidence>
<organism evidence="2 3">
    <name type="scientific">Shewanella submarina</name>
    <dbReference type="NCBI Taxonomy" id="2016376"/>
    <lineage>
        <taxon>Bacteria</taxon>
        <taxon>Pseudomonadati</taxon>
        <taxon>Pseudomonadota</taxon>
        <taxon>Gammaproteobacteria</taxon>
        <taxon>Alteromonadales</taxon>
        <taxon>Shewanellaceae</taxon>
        <taxon>Shewanella</taxon>
    </lineage>
</organism>
<name>A0ABV7GIS7_9GAMM</name>
<comment type="caution">
    <text evidence="2">The sequence shown here is derived from an EMBL/GenBank/DDBJ whole genome shotgun (WGS) entry which is preliminary data.</text>
</comment>
<proteinExistence type="predicted"/>
<dbReference type="Proteomes" id="UP001595621">
    <property type="component" value="Unassembled WGS sequence"/>
</dbReference>
<reference evidence="3" key="1">
    <citation type="journal article" date="2019" name="Int. J. Syst. Evol. Microbiol.">
        <title>The Global Catalogue of Microorganisms (GCM) 10K type strain sequencing project: providing services to taxonomists for standard genome sequencing and annotation.</title>
        <authorList>
            <consortium name="The Broad Institute Genomics Platform"/>
            <consortium name="The Broad Institute Genome Sequencing Center for Infectious Disease"/>
            <person name="Wu L."/>
            <person name="Ma J."/>
        </authorList>
    </citation>
    <scope>NUCLEOTIDE SEQUENCE [LARGE SCALE GENOMIC DNA]</scope>
    <source>
        <strain evidence="3">KCTC 52277</strain>
    </source>
</reference>
<dbReference type="InterPro" id="IPR011042">
    <property type="entry name" value="6-blade_b-propeller_TolB-like"/>
</dbReference>
<keyword evidence="1" id="KW-0732">Signal</keyword>
<evidence type="ECO:0000313" key="2">
    <source>
        <dbReference type="EMBL" id="MFC3140124.1"/>
    </source>
</evidence>
<feature type="signal peptide" evidence="1">
    <location>
        <begin position="1"/>
        <end position="23"/>
    </location>
</feature>
<evidence type="ECO:0000313" key="3">
    <source>
        <dbReference type="Proteomes" id="UP001595621"/>
    </source>
</evidence>
<accession>A0ABV7GIS7</accession>
<dbReference type="Gene3D" id="2.120.10.30">
    <property type="entry name" value="TolB, C-terminal domain"/>
    <property type="match status" value="1"/>
</dbReference>
<dbReference type="RefSeq" id="WP_248934059.1">
    <property type="nucleotide sequence ID" value="NZ_JAKILF010000001.1"/>
</dbReference>
<keyword evidence="3" id="KW-1185">Reference proteome</keyword>
<dbReference type="InterPro" id="IPR011659">
    <property type="entry name" value="WD40"/>
</dbReference>
<feature type="chain" id="PRO_5046162701" evidence="1">
    <location>
        <begin position="24"/>
        <end position="320"/>
    </location>
</feature>